<dbReference type="PANTHER" id="PTHR15430:SF1">
    <property type="entry name" value="GLOMULIN"/>
    <property type="match status" value="1"/>
</dbReference>
<comment type="function">
    <text evidence="8">Membrane-associated protein that warps the membrane surface to access and bind aromatic isoprenes with high specificity, including ubiquinone (CoQ) isoprene intermediates and presents them directly to COQ7, therefore facilitating the COQ7-mediated hydroxylase step. Participates in the biosynthesis of coenzyme Q, also named ubiquinone, an essential lipid-soluble electron transporter for aerobic cellular respiration.</text>
</comment>
<gene>
    <name evidence="11" type="ORF">NQ315_006494</name>
</gene>
<evidence type="ECO:0000256" key="8">
    <source>
        <dbReference type="ARBA" id="ARBA00058104"/>
    </source>
</evidence>
<comment type="similarity">
    <text evidence="3">Belongs to the COQ9 family.</text>
</comment>
<dbReference type="GO" id="GO:0006744">
    <property type="term" value="P:ubiquinone biosynthetic process"/>
    <property type="evidence" value="ECO:0007669"/>
    <property type="project" value="UniProtKB-KW"/>
</dbReference>
<evidence type="ECO:0000256" key="2">
    <source>
        <dbReference type="ARBA" id="ARBA00004749"/>
    </source>
</evidence>
<dbReference type="Pfam" id="PF08511">
    <property type="entry name" value="COQ9"/>
    <property type="match status" value="1"/>
</dbReference>
<keyword evidence="6" id="KW-0446">Lipid-binding</keyword>
<dbReference type="InterPro" id="IPR013877">
    <property type="entry name" value="YAP-bd/ALF4/Glomulin"/>
</dbReference>
<proteinExistence type="inferred from homology"/>
<dbReference type="NCBIfam" id="TIGR02396">
    <property type="entry name" value="diverge_rpsU"/>
    <property type="match status" value="1"/>
</dbReference>
<evidence type="ECO:0000256" key="7">
    <source>
        <dbReference type="ARBA" id="ARBA00023128"/>
    </source>
</evidence>
<keyword evidence="4" id="KW-0831">Ubiquinone biosynthesis</keyword>
<dbReference type="AlphaFoldDB" id="A0AAV8W0S2"/>
<dbReference type="PANTHER" id="PTHR15430">
    <property type="entry name" value="GLOMULIN"/>
    <property type="match status" value="1"/>
</dbReference>
<sequence>MSFVVLCSSGRFTLRRASDFTKRIEASLKQGNVEYVLQAFRDSTNSLNIRNNSWDLIPVVCAYLTSEHEQTKLFECCEQLIDVIADQSNAEEALLQLIEEIEECNQDTKFCVLLKPLQKILSRIPNKRVNSLAWGLNAVQTYLSKCEPPEDANLVGKEKLLLDTDGNAQRILKLYSALVPVYEAFVNRDVEERLEITRKFLIQLLGKPLAFLDMEVFNGIKSKGRIIAEHLTGMVFQITKNPVAVLEVDAKSSEFTKPGTLGVAVWFYLIYSEQVCIDLVPKVYCPVYFFQSCLHLITALLEVNHQICIEKGLALINSLLRLVKFINLSYLLLDSGHHSKFCTALTKVIIYNQDEATRKAALCVYENYLNSFEAHGFYLLVYNLCSSLNHAGLIGYTITRYKDWLAREFDNEQTMSVYFKGPKLFRLLQIFCRLHKNEESDLVELSDQVVAALNLLRYLALRDRNNATGIWDYFRLLEEGYFKHLRKGVDLSRAHYELKIKEMEEAPAAGDRNKATHSVTVAGQRLLEVQKDEQLNVLRSSLTVFDVISSILSRLVECIEAGFAAETTQSACCLWVTCRSSSAQQSSYEDDIRAKILAASLPFVPKLGWSKDALTAGAKSVGYPEISHGMFARGGADLVQFFQTTSNLKLVEILKQTEESLPPPVLAEKAIQARLKMLIPYLDKWPQAIAIMSLPPNVPNALATLLTMVDDICYYAGDRSIDFNWYIRRIGIAAVYKATELYMMQDKSEEFEETWKFLSKRLEEAVQLHDILIKSNVKSNTAKETAQAVFVTARNILGLNWNR</sequence>
<dbReference type="GO" id="GO:0005739">
    <property type="term" value="C:mitochondrion"/>
    <property type="evidence" value="ECO:0007669"/>
    <property type="project" value="UniProtKB-SubCell"/>
</dbReference>
<dbReference type="InterPro" id="IPR019516">
    <property type="entry name" value="Glomulin/ALF4"/>
</dbReference>
<evidence type="ECO:0008006" key="13">
    <source>
        <dbReference type="Google" id="ProtNLM"/>
    </source>
</evidence>
<dbReference type="Proteomes" id="UP001159042">
    <property type="component" value="Unassembled WGS sequence"/>
</dbReference>
<evidence type="ECO:0000259" key="9">
    <source>
        <dbReference type="Pfam" id="PF08511"/>
    </source>
</evidence>
<dbReference type="Pfam" id="PF21392">
    <property type="entry name" value="COQ9_N"/>
    <property type="match status" value="1"/>
</dbReference>
<evidence type="ECO:0000256" key="6">
    <source>
        <dbReference type="ARBA" id="ARBA00023121"/>
    </source>
</evidence>
<dbReference type="InterPro" id="IPR048674">
    <property type="entry name" value="COQ9_HTH"/>
</dbReference>
<evidence type="ECO:0000313" key="12">
    <source>
        <dbReference type="Proteomes" id="UP001159042"/>
    </source>
</evidence>
<evidence type="ECO:0000313" key="11">
    <source>
        <dbReference type="EMBL" id="KAJ8919965.1"/>
    </source>
</evidence>
<keyword evidence="12" id="KW-1185">Reference proteome</keyword>
<dbReference type="InterPro" id="IPR013718">
    <property type="entry name" value="COQ9_C"/>
</dbReference>
<keyword evidence="7" id="KW-0496">Mitochondrion</keyword>
<dbReference type="Gene3D" id="1.10.357.10">
    <property type="entry name" value="Tetracycline Repressor, domain 2"/>
    <property type="match status" value="1"/>
</dbReference>
<comment type="pathway">
    <text evidence="2">Cofactor biosynthesis; ubiquinone biosynthesis.</text>
</comment>
<evidence type="ECO:0000259" key="10">
    <source>
        <dbReference type="Pfam" id="PF21392"/>
    </source>
</evidence>
<dbReference type="EMBL" id="JANEYG010000016">
    <property type="protein sequence ID" value="KAJ8919965.1"/>
    <property type="molecule type" value="Genomic_DNA"/>
</dbReference>
<evidence type="ECO:0000256" key="4">
    <source>
        <dbReference type="ARBA" id="ARBA00022688"/>
    </source>
</evidence>
<comment type="subcellular location">
    <subcellularLocation>
        <location evidence="1">Mitochondrion</location>
    </subcellularLocation>
</comment>
<evidence type="ECO:0000256" key="5">
    <source>
        <dbReference type="ARBA" id="ARBA00022946"/>
    </source>
</evidence>
<comment type="caution">
    <text evidence="11">The sequence shown here is derived from an EMBL/GenBank/DDBJ whole genome shotgun (WGS) entry which is preliminary data.</text>
</comment>
<feature type="domain" description="Ubiquinone biosynthesis protein COQ9 HTH" evidence="10">
    <location>
        <begin position="589"/>
        <end position="619"/>
    </location>
</feature>
<protein>
    <recommendedName>
        <fullName evidence="13">Ubiquinone biosynthesis protein</fullName>
    </recommendedName>
</protein>
<organism evidence="11 12">
    <name type="scientific">Exocentrus adspersus</name>
    <dbReference type="NCBI Taxonomy" id="1586481"/>
    <lineage>
        <taxon>Eukaryota</taxon>
        <taxon>Metazoa</taxon>
        <taxon>Ecdysozoa</taxon>
        <taxon>Arthropoda</taxon>
        <taxon>Hexapoda</taxon>
        <taxon>Insecta</taxon>
        <taxon>Pterygota</taxon>
        <taxon>Neoptera</taxon>
        <taxon>Endopterygota</taxon>
        <taxon>Coleoptera</taxon>
        <taxon>Polyphaga</taxon>
        <taxon>Cucujiformia</taxon>
        <taxon>Chrysomeloidea</taxon>
        <taxon>Cerambycidae</taxon>
        <taxon>Lamiinae</taxon>
        <taxon>Acanthocinini</taxon>
        <taxon>Exocentrus</taxon>
    </lineage>
</organism>
<dbReference type="GO" id="GO:0055105">
    <property type="term" value="F:ubiquitin-protein transferase inhibitor activity"/>
    <property type="evidence" value="ECO:0007669"/>
    <property type="project" value="TreeGrafter"/>
</dbReference>
<accession>A0AAV8W0S2</accession>
<keyword evidence="5" id="KW-0809">Transit peptide</keyword>
<dbReference type="InterPro" id="IPR012762">
    <property type="entry name" value="Ubiq_biosynth_COQ9"/>
</dbReference>
<dbReference type="GO" id="GO:0008289">
    <property type="term" value="F:lipid binding"/>
    <property type="evidence" value="ECO:0007669"/>
    <property type="project" value="UniProtKB-KW"/>
</dbReference>
<evidence type="ECO:0000256" key="1">
    <source>
        <dbReference type="ARBA" id="ARBA00004173"/>
    </source>
</evidence>
<dbReference type="FunFam" id="1.10.357.10:FF:000004">
    <property type="entry name" value="Ubiquinone biosynthesis protein COQ9, mitochondrial"/>
    <property type="match status" value="1"/>
</dbReference>
<reference evidence="11 12" key="1">
    <citation type="journal article" date="2023" name="Insect Mol. Biol.">
        <title>Genome sequencing provides insights into the evolution of gene families encoding plant cell wall-degrading enzymes in longhorned beetles.</title>
        <authorList>
            <person name="Shin N.R."/>
            <person name="Okamura Y."/>
            <person name="Kirsch R."/>
            <person name="Pauchet Y."/>
        </authorList>
    </citation>
    <scope>NUCLEOTIDE SEQUENCE [LARGE SCALE GENOMIC DNA]</scope>
    <source>
        <strain evidence="11">EAD_L_NR</strain>
    </source>
</reference>
<dbReference type="Pfam" id="PF08568">
    <property type="entry name" value="Kinetochor_Ybp2"/>
    <property type="match status" value="2"/>
</dbReference>
<feature type="domain" description="COQ9 C-terminal" evidence="9">
    <location>
        <begin position="698"/>
        <end position="768"/>
    </location>
</feature>
<name>A0AAV8W0S2_9CUCU</name>
<evidence type="ECO:0000256" key="3">
    <source>
        <dbReference type="ARBA" id="ARBA00010766"/>
    </source>
</evidence>